<comment type="caution">
    <text evidence="1">The sequence shown here is derived from an EMBL/GenBank/DDBJ whole genome shotgun (WGS) entry which is preliminary data.</text>
</comment>
<proteinExistence type="predicted"/>
<evidence type="ECO:0000313" key="2">
    <source>
        <dbReference type="Proteomes" id="UP000652153"/>
    </source>
</evidence>
<dbReference type="Proteomes" id="UP000652153">
    <property type="component" value="Unassembled WGS sequence"/>
</dbReference>
<dbReference type="EMBL" id="BMFU01000004">
    <property type="protein sequence ID" value="GGH58005.1"/>
    <property type="molecule type" value="Genomic_DNA"/>
</dbReference>
<protein>
    <recommendedName>
        <fullName evidence="3">Carrier domain-containing protein</fullName>
    </recommendedName>
</protein>
<dbReference type="Gene3D" id="1.10.1200.10">
    <property type="entry name" value="ACP-like"/>
    <property type="match status" value="1"/>
</dbReference>
<accession>A0ABQ1ZCD2</accession>
<organism evidence="1 2">
    <name type="scientific">Paenibacillus silvae</name>
    <dbReference type="NCBI Taxonomy" id="1325358"/>
    <lineage>
        <taxon>Bacteria</taxon>
        <taxon>Bacillati</taxon>
        <taxon>Bacillota</taxon>
        <taxon>Bacilli</taxon>
        <taxon>Bacillales</taxon>
        <taxon>Paenibacillaceae</taxon>
        <taxon>Paenibacillus</taxon>
    </lineage>
</organism>
<dbReference type="SUPFAM" id="SSF47336">
    <property type="entry name" value="ACP-like"/>
    <property type="match status" value="1"/>
</dbReference>
<evidence type="ECO:0000313" key="1">
    <source>
        <dbReference type="EMBL" id="GGH58005.1"/>
    </source>
</evidence>
<sequence>MPSFFDRVPSSLKIPIKLFDWFSAITLLKFINIVVELEHKFDCEFEDEYLDNSKFTTIDNIVQFVVKGLNNSLKCV</sequence>
<dbReference type="InterPro" id="IPR036736">
    <property type="entry name" value="ACP-like_sf"/>
</dbReference>
<name>A0ABQ1ZCD2_9BACL</name>
<gene>
    <name evidence="1" type="ORF">GCM10008014_30190</name>
</gene>
<evidence type="ECO:0008006" key="3">
    <source>
        <dbReference type="Google" id="ProtNLM"/>
    </source>
</evidence>
<keyword evidence="2" id="KW-1185">Reference proteome</keyword>
<reference evidence="2" key="1">
    <citation type="journal article" date="2019" name="Int. J. Syst. Evol. Microbiol.">
        <title>The Global Catalogue of Microorganisms (GCM) 10K type strain sequencing project: providing services to taxonomists for standard genome sequencing and annotation.</title>
        <authorList>
            <consortium name="The Broad Institute Genomics Platform"/>
            <consortium name="The Broad Institute Genome Sequencing Center for Infectious Disease"/>
            <person name="Wu L."/>
            <person name="Ma J."/>
        </authorList>
    </citation>
    <scope>NUCLEOTIDE SEQUENCE [LARGE SCALE GENOMIC DNA]</scope>
    <source>
        <strain evidence="2">CGMCC 1.12770</strain>
    </source>
</reference>